<dbReference type="InterPro" id="IPR042036">
    <property type="entry name" value="RRP8_N"/>
</dbReference>
<dbReference type="Pfam" id="PF05148">
    <property type="entry name" value="Methyltransf_8"/>
    <property type="match status" value="1"/>
</dbReference>
<dbReference type="FunFam" id="1.10.10.2150:FF:000001">
    <property type="entry name" value="Ribosomal RNA-processing protein 8"/>
    <property type="match status" value="1"/>
</dbReference>
<evidence type="ECO:0000256" key="5">
    <source>
        <dbReference type="ARBA" id="ARBA00022603"/>
    </source>
</evidence>
<keyword evidence="5 9" id="KW-0489">Methyltransferase</keyword>
<evidence type="ECO:0000256" key="2">
    <source>
        <dbReference type="ARBA" id="ARBA00006301"/>
    </source>
</evidence>
<comment type="subcellular location">
    <subcellularLocation>
        <location evidence="1 9">Nucleus</location>
        <location evidence="1 9">Nucleolus</location>
    </subcellularLocation>
</comment>
<dbReference type="EC" id="2.1.1.-" evidence="9"/>
<sequence>RAPFSLSSAKQRLSGSRFRTLNERLYTSTSEDNFLYYRNNPSLFDAYHEGYKEQVSKWPFNPLTRVISWLEALDKSKVIGDFGCGDALIAQTFPHRIVYSFDLVARNPLVTACNMTRVPLGDNTLDICIFCLSLMGKDWPSFILEATRCLREGGTLNIVEVQSRFTDIHGFNKFMESVGYERQPVETTEEPSYFIYFAFSLRAKKTLKDDMQCHGVSELLLPCSYKRR</sequence>
<protein>
    <recommendedName>
        <fullName evidence="3 9">Ribosomal RNA-processing protein 8</fullName>
        <ecNumber evidence="9">2.1.1.-</ecNumber>
    </recommendedName>
</protein>
<name>A0A1E1XH16_9ACAR</name>
<dbReference type="Gene3D" id="1.10.10.2150">
    <property type="entry name" value="Ribosomal RNA-processing protein 8, N-terminal domain"/>
    <property type="match status" value="1"/>
</dbReference>
<dbReference type="GO" id="GO:0032259">
    <property type="term" value="P:methylation"/>
    <property type="evidence" value="ECO:0007669"/>
    <property type="project" value="UniProtKB-KW"/>
</dbReference>
<dbReference type="InterPro" id="IPR029063">
    <property type="entry name" value="SAM-dependent_MTases_sf"/>
</dbReference>
<dbReference type="AlphaFoldDB" id="A0A1E1XH16"/>
<keyword evidence="4 9" id="KW-0698">rRNA processing</keyword>
<dbReference type="PANTHER" id="PTHR12787">
    <property type="entry name" value="RIBOSOMAL RNA-PROCESSING PROTEIN 8"/>
    <property type="match status" value="1"/>
</dbReference>
<dbReference type="SUPFAM" id="SSF53335">
    <property type="entry name" value="S-adenosyl-L-methionine-dependent methyltransferases"/>
    <property type="match status" value="1"/>
</dbReference>
<organism evidence="10">
    <name type="scientific">Amblyomma aureolatum</name>
    <dbReference type="NCBI Taxonomy" id="187763"/>
    <lineage>
        <taxon>Eukaryota</taxon>
        <taxon>Metazoa</taxon>
        <taxon>Ecdysozoa</taxon>
        <taxon>Arthropoda</taxon>
        <taxon>Chelicerata</taxon>
        <taxon>Arachnida</taxon>
        <taxon>Acari</taxon>
        <taxon>Parasitiformes</taxon>
        <taxon>Ixodida</taxon>
        <taxon>Ixodoidea</taxon>
        <taxon>Ixodidae</taxon>
        <taxon>Amblyomminae</taxon>
        <taxon>Amblyomma</taxon>
    </lineage>
</organism>
<dbReference type="GO" id="GO:0008168">
    <property type="term" value="F:methyltransferase activity"/>
    <property type="evidence" value="ECO:0007669"/>
    <property type="project" value="UniProtKB-KW"/>
</dbReference>
<proteinExistence type="evidence at transcript level"/>
<keyword evidence="7 9" id="KW-0949">S-adenosyl-L-methionine</keyword>
<dbReference type="InterPro" id="IPR007823">
    <property type="entry name" value="RRP8"/>
</dbReference>
<reference evidence="10" key="1">
    <citation type="journal article" date="2017" name="Front. Cell. Infect. Microbiol.">
        <title>The Distinct Transcriptional Response of the Midgut of Amblyomma sculptum and Amblyomma aureolatum Ticks to Rickettsia rickettsii Correlates to Their Differences in Susceptibility to Infection.</title>
        <authorList>
            <person name="Martins L.A."/>
            <person name="Galletti M.F.B.M."/>
            <person name="Ribeiro J.M."/>
            <person name="Fujita A."/>
            <person name="Costa F.B."/>
            <person name="Labruna M.B."/>
            <person name="Daffre S."/>
            <person name="Fogaca A.C."/>
        </authorList>
    </citation>
    <scope>NUCLEOTIDE SEQUENCE</scope>
</reference>
<comment type="similarity">
    <text evidence="2 9">Belongs to the methyltransferase superfamily. RRP8 family.</text>
</comment>
<evidence type="ECO:0000256" key="4">
    <source>
        <dbReference type="ARBA" id="ARBA00022552"/>
    </source>
</evidence>
<evidence type="ECO:0000256" key="1">
    <source>
        <dbReference type="ARBA" id="ARBA00004604"/>
    </source>
</evidence>
<dbReference type="EMBL" id="GFAC01000645">
    <property type="protein sequence ID" value="JAT98543.1"/>
    <property type="molecule type" value="mRNA"/>
</dbReference>
<feature type="non-terminal residue" evidence="10">
    <location>
        <position position="1"/>
    </location>
</feature>
<dbReference type="Gene3D" id="3.40.50.150">
    <property type="entry name" value="Vaccinia Virus protein VP39"/>
    <property type="match status" value="1"/>
</dbReference>
<evidence type="ECO:0000256" key="9">
    <source>
        <dbReference type="RuleBase" id="RU365074"/>
    </source>
</evidence>
<dbReference type="GO" id="GO:0006364">
    <property type="term" value="P:rRNA processing"/>
    <property type="evidence" value="ECO:0007669"/>
    <property type="project" value="UniProtKB-UniRule"/>
</dbReference>
<evidence type="ECO:0000256" key="6">
    <source>
        <dbReference type="ARBA" id="ARBA00022679"/>
    </source>
</evidence>
<dbReference type="PANTHER" id="PTHR12787:SF0">
    <property type="entry name" value="RIBOSOMAL RNA-PROCESSING PROTEIN 8"/>
    <property type="match status" value="1"/>
</dbReference>
<evidence type="ECO:0000256" key="3">
    <source>
        <dbReference type="ARBA" id="ARBA00020203"/>
    </source>
</evidence>
<keyword evidence="6 9" id="KW-0808">Transferase</keyword>
<evidence type="ECO:0000256" key="8">
    <source>
        <dbReference type="ARBA" id="ARBA00023242"/>
    </source>
</evidence>
<evidence type="ECO:0000313" key="10">
    <source>
        <dbReference type="EMBL" id="JAT98543.1"/>
    </source>
</evidence>
<evidence type="ECO:0000256" key="7">
    <source>
        <dbReference type="ARBA" id="ARBA00022691"/>
    </source>
</evidence>
<accession>A0A1E1XH16</accession>
<dbReference type="GO" id="GO:0005730">
    <property type="term" value="C:nucleolus"/>
    <property type="evidence" value="ECO:0007669"/>
    <property type="project" value="UniProtKB-SubCell"/>
</dbReference>
<keyword evidence="8 9" id="KW-0539">Nucleus</keyword>
<comment type="function">
    <text evidence="9">Probable methyltransferase required to silence rDNA.</text>
</comment>